<dbReference type="OrthoDB" id="960751at2"/>
<evidence type="ECO:0000313" key="3">
    <source>
        <dbReference type="Proteomes" id="UP000266183"/>
    </source>
</evidence>
<feature type="signal peptide" evidence="1">
    <location>
        <begin position="1"/>
        <end position="23"/>
    </location>
</feature>
<proteinExistence type="predicted"/>
<dbReference type="Proteomes" id="UP000266183">
    <property type="component" value="Chromosome"/>
</dbReference>
<dbReference type="RefSeq" id="WP_119753961.1">
    <property type="nucleotide sequence ID" value="NZ_CP032382.1"/>
</dbReference>
<accession>A0A385SJL1</accession>
<name>A0A385SJL1_9BACT</name>
<evidence type="ECO:0000313" key="2">
    <source>
        <dbReference type="EMBL" id="AYB30656.1"/>
    </source>
</evidence>
<sequence>MHRPTRILFFSLITFLLSAPAIAQRVVTPKEWIEQMNLKAGLPAKLLSTRSVVFYDYSLTEKNLLDVQQMLQRTGVDGVAYFELDMLMASKDITKAFADYFTKREMTNIVFVERDETNYRVTVTAFNEKETVVDPGQAAWSESNSVLLEALKALYRTAATQQKKQNLLINDTPETGLAINPILGKRNEFYAPDLKVDPLSVQKTGDAAIDAELEAIFTANYPLKFKMTEPNLTEKEMRKQGLLYVLCVVHARGSVAKELLGYDMSKSESALVSVTYPETTQQLKNIPSNTTIFKFYFKHIDSGNAFFGTKWDADITWQQALLNQIRGMKAELRINN</sequence>
<dbReference type="EMBL" id="CP032382">
    <property type="protein sequence ID" value="AYB30656.1"/>
    <property type="molecule type" value="Genomic_DNA"/>
</dbReference>
<organism evidence="2 3">
    <name type="scientific">Chryseolinea soli</name>
    <dbReference type="NCBI Taxonomy" id="2321403"/>
    <lineage>
        <taxon>Bacteria</taxon>
        <taxon>Pseudomonadati</taxon>
        <taxon>Bacteroidota</taxon>
        <taxon>Cytophagia</taxon>
        <taxon>Cytophagales</taxon>
        <taxon>Fulvivirgaceae</taxon>
        <taxon>Chryseolinea</taxon>
    </lineage>
</organism>
<feature type="chain" id="PRO_5017310834" evidence="1">
    <location>
        <begin position="24"/>
        <end position="336"/>
    </location>
</feature>
<gene>
    <name evidence="2" type="ORF">D4L85_08730</name>
</gene>
<keyword evidence="3" id="KW-1185">Reference proteome</keyword>
<protein>
    <submittedName>
        <fullName evidence="2">Uncharacterized protein</fullName>
    </submittedName>
</protein>
<keyword evidence="1" id="KW-0732">Signal</keyword>
<dbReference type="AlphaFoldDB" id="A0A385SJL1"/>
<reference evidence="3" key="1">
    <citation type="submission" date="2018-09" db="EMBL/GenBank/DDBJ databases">
        <title>Chryseolinea sp. KIS68-18 isolated from soil.</title>
        <authorList>
            <person name="Weon H.-Y."/>
            <person name="Kwon S.-W."/>
            <person name="Lee S.A."/>
        </authorList>
    </citation>
    <scope>NUCLEOTIDE SEQUENCE [LARGE SCALE GENOMIC DNA]</scope>
    <source>
        <strain evidence="3">KIS68-18</strain>
    </source>
</reference>
<dbReference type="KEGG" id="chk:D4L85_08730"/>
<evidence type="ECO:0000256" key="1">
    <source>
        <dbReference type="SAM" id="SignalP"/>
    </source>
</evidence>